<organism evidence="1 2">
    <name type="scientific">Vibrio metoecus</name>
    <dbReference type="NCBI Taxonomy" id="1481663"/>
    <lineage>
        <taxon>Bacteria</taxon>
        <taxon>Pseudomonadati</taxon>
        <taxon>Pseudomonadota</taxon>
        <taxon>Gammaproteobacteria</taxon>
        <taxon>Vibrionales</taxon>
        <taxon>Vibrionaceae</taxon>
        <taxon>Vibrio</taxon>
    </lineage>
</organism>
<protein>
    <recommendedName>
        <fullName evidence="3">SMI1/KNR4 family protein</fullName>
    </recommendedName>
</protein>
<dbReference type="EMBL" id="LBGP01000013">
    <property type="protein sequence ID" value="KQB01037.1"/>
    <property type="molecule type" value="Genomic_DNA"/>
</dbReference>
<dbReference type="PATRIC" id="fig|1481663.12.peg.883"/>
<accession>A0A0Q0Q5J9</accession>
<dbReference type="Proteomes" id="UP000050491">
    <property type="component" value="Unassembled WGS sequence"/>
</dbReference>
<dbReference type="RefSeq" id="WP_055064798.1">
    <property type="nucleotide sequence ID" value="NZ_LBGP01000013.1"/>
</dbReference>
<sequence>MNFKELLDFLISQNEADRQNFGVGFMTPPAEAHEISQCIENTTKLFKFHLDENYAEILKYTDGFSCNGFNLYGSKQKEEPYYLDGIIAINMEFWEEESLRNYFAYSEESTTRIVFNIESKMYEIVDRVSWDKLYEFDNFIEALSFNLEDCCIF</sequence>
<gene>
    <name evidence="1" type="ORF">XV92_10555</name>
</gene>
<name>A0A0Q0Q5J9_VIBMT</name>
<evidence type="ECO:0008006" key="3">
    <source>
        <dbReference type="Google" id="ProtNLM"/>
    </source>
</evidence>
<proteinExistence type="predicted"/>
<dbReference type="AlphaFoldDB" id="A0A0Q0Q5J9"/>
<comment type="caution">
    <text evidence="1">The sequence shown here is derived from an EMBL/GenBank/DDBJ whole genome shotgun (WGS) entry which is preliminary data.</text>
</comment>
<dbReference type="NCBIfam" id="NF038335">
    <property type="entry name" value="YPO0640_fam"/>
    <property type="match status" value="1"/>
</dbReference>
<dbReference type="OrthoDB" id="5879652at2"/>
<evidence type="ECO:0000313" key="1">
    <source>
        <dbReference type="EMBL" id="KQB01037.1"/>
    </source>
</evidence>
<evidence type="ECO:0000313" key="2">
    <source>
        <dbReference type="Proteomes" id="UP000050491"/>
    </source>
</evidence>
<reference evidence="1 2" key="1">
    <citation type="journal article" date="2015" name="Genome Biol. Evol.">
        <title>The Dynamics of Genetic Interactions between Vibrio metoecus and Vibrio cholerae, Two Close Relatives Co-Occurring in the Environment.</title>
        <authorList>
            <person name="Orata F.D."/>
            <person name="Kirchberger P.C."/>
            <person name="Meheust R."/>
            <person name="Barlow E.J."/>
            <person name="Tarr C.L."/>
            <person name="Boucher Y."/>
        </authorList>
    </citation>
    <scope>NUCLEOTIDE SEQUENCE [LARGE SCALE GENOMIC DNA]</scope>
    <source>
        <strain evidence="1 2">YB5B04</strain>
    </source>
</reference>